<keyword evidence="1" id="KW-0969">Cilium</keyword>
<name>A0A1H3WZ26_9EURY</name>
<dbReference type="InterPro" id="IPR055713">
    <property type="entry name" value="DUF7289"/>
</dbReference>
<proteinExistence type="predicted"/>
<reference evidence="1 2" key="1">
    <citation type="submission" date="2016-10" db="EMBL/GenBank/DDBJ databases">
        <authorList>
            <person name="de Groot N.N."/>
        </authorList>
    </citation>
    <scope>NUCLEOTIDE SEQUENCE [LARGE SCALE GENOMIC DNA]</scope>
    <source>
        <strain evidence="1 2">CGMCC 1.8712</strain>
    </source>
</reference>
<dbReference type="OrthoDB" id="282668at2157"/>
<dbReference type="AlphaFoldDB" id="A0A1H3WZ26"/>
<dbReference type="Proteomes" id="UP000236755">
    <property type="component" value="Unassembled WGS sequence"/>
</dbReference>
<dbReference type="Pfam" id="PF23960">
    <property type="entry name" value="DUF7289"/>
    <property type="match status" value="1"/>
</dbReference>
<protein>
    <submittedName>
        <fullName evidence="1">Flagellin N-terminal-like domain-containing protein</fullName>
    </submittedName>
</protein>
<keyword evidence="2" id="KW-1185">Reference proteome</keyword>
<evidence type="ECO:0000313" key="1">
    <source>
        <dbReference type="EMBL" id="SDZ92349.1"/>
    </source>
</evidence>
<evidence type="ECO:0000313" key="2">
    <source>
        <dbReference type="Proteomes" id="UP000236755"/>
    </source>
</evidence>
<dbReference type="EMBL" id="FNQT01000001">
    <property type="protein sequence ID" value="SDZ92349.1"/>
    <property type="molecule type" value="Genomic_DNA"/>
</dbReference>
<organism evidence="1 2">
    <name type="scientific">Haloplanus vescus</name>
    <dbReference type="NCBI Taxonomy" id="555874"/>
    <lineage>
        <taxon>Archaea</taxon>
        <taxon>Methanobacteriati</taxon>
        <taxon>Methanobacteriota</taxon>
        <taxon>Stenosarchaea group</taxon>
        <taxon>Halobacteria</taxon>
        <taxon>Halobacteriales</taxon>
        <taxon>Haloferacaceae</taxon>
        <taxon>Haloplanus</taxon>
    </lineage>
</organism>
<sequence>MTARAQSSIVGVAVLLAVAVVSIAALTVAVGSVIDEGASEAASQDVAASIDDAFDTERSGPHTARLPLYDGRLRTVERSVRILDGPSVAFEYAADGLVFTAADREVRYLSGATIRSTGGNAAFYTPPPITTRNRSLFLNVATLDTTSVAVDGATAVTLRTNVTHDRRELRGSGTAIAIETRTPAVWERWFESTDATTTRRDIDDDGVPSVVARFPNVRSTYVFVHDLHLEVGR</sequence>
<dbReference type="STRING" id="555874.SAMN04488065_1244"/>
<gene>
    <name evidence="1" type="ORF">SAMN04488065_1244</name>
</gene>
<keyword evidence="1" id="KW-0282">Flagellum</keyword>
<dbReference type="RefSeq" id="WP_092632958.1">
    <property type="nucleotide sequence ID" value="NZ_FNQT01000001.1"/>
</dbReference>
<accession>A0A1H3WZ26</accession>
<keyword evidence="1" id="KW-0966">Cell projection</keyword>